<dbReference type="AlphaFoldDB" id="A0A917IA13"/>
<name>A0A917IA13_9HYPH</name>
<evidence type="ECO:0000313" key="2">
    <source>
        <dbReference type="EMBL" id="GGH26505.1"/>
    </source>
</evidence>
<protein>
    <recommendedName>
        <fullName evidence="1">Flagellar protein FlgJ N-terminal domain-containing protein</fullName>
    </recommendedName>
</protein>
<sequence>MGMTALAPAAIGASAYAAVAGKVADKDRDPKMNKTAQDFEAMFLENAFGQMFSGLQGEGPLGGQGAGAEIYRGMLTQEYAKTVSKRGGVGIADSVYRELIRMQERGGAAGGAARHALAANKAAAAAATASAAAAANQDGARHGF</sequence>
<dbReference type="InterPro" id="IPR019301">
    <property type="entry name" value="Flagellar_prot_FlgJ_N"/>
</dbReference>
<proteinExistence type="predicted"/>
<evidence type="ECO:0000259" key="1">
    <source>
        <dbReference type="Pfam" id="PF10135"/>
    </source>
</evidence>
<dbReference type="RefSeq" id="WP_188518928.1">
    <property type="nucleotide sequence ID" value="NZ_BMES01000002.1"/>
</dbReference>
<comment type="caution">
    <text evidence="2">The sequence shown here is derived from an EMBL/GenBank/DDBJ whole genome shotgun (WGS) entry which is preliminary data.</text>
</comment>
<keyword evidence="3" id="KW-1185">Reference proteome</keyword>
<organism evidence="2 3">
    <name type="scientific">Alsobacter metallidurans</name>
    <dbReference type="NCBI Taxonomy" id="340221"/>
    <lineage>
        <taxon>Bacteria</taxon>
        <taxon>Pseudomonadati</taxon>
        <taxon>Pseudomonadota</taxon>
        <taxon>Alphaproteobacteria</taxon>
        <taxon>Hyphomicrobiales</taxon>
        <taxon>Alsobacteraceae</taxon>
        <taxon>Alsobacter</taxon>
    </lineage>
</organism>
<feature type="domain" description="Flagellar protein FlgJ N-terminal" evidence="1">
    <location>
        <begin position="50"/>
        <end position="97"/>
    </location>
</feature>
<reference evidence="2" key="1">
    <citation type="journal article" date="2014" name="Int. J. Syst. Evol. Microbiol.">
        <title>Complete genome sequence of Corynebacterium casei LMG S-19264T (=DSM 44701T), isolated from a smear-ripened cheese.</title>
        <authorList>
            <consortium name="US DOE Joint Genome Institute (JGI-PGF)"/>
            <person name="Walter F."/>
            <person name="Albersmeier A."/>
            <person name="Kalinowski J."/>
            <person name="Ruckert C."/>
        </authorList>
    </citation>
    <scope>NUCLEOTIDE SEQUENCE</scope>
    <source>
        <strain evidence="2">CGMCC 1.12214</strain>
    </source>
</reference>
<dbReference type="EMBL" id="BMES01000002">
    <property type="protein sequence ID" value="GGH26505.1"/>
    <property type="molecule type" value="Genomic_DNA"/>
</dbReference>
<gene>
    <name evidence="2" type="ORF">GCM10007036_34350</name>
</gene>
<accession>A0A917IA13</accession>
<dbReference type="Pfam" id="PF10135">
    <property type="entry name" value="Rod-binding"/>
    <property type="match status" value="1"/>
</dbReference>
<dbReference type="Proteomes" id="UP000603912">
    <property type="component" value="Unassembled WGS sequence"/>
</dbReference>
<evidence type="ECO:0000313" key="3">
    <source>
        <dbReference type="Proteomes" id="UP000603912"/>
    </source>
</evidence>
<reference evidence="2" key="2">
    <citation type="submission" date="2020-09" db="EMBL/GenBank/DDBJ databases">
        <authorList>
            <person name="Sun Q."/>
            <person name="Zhou Y."/>
        </authorList>
    </citation>
    <scope>NUCLEOTIDE SEQUENCE</scope>
    <source>
        <strain evidence="2">CGMCC 1.12214</strain>
    </source>
</reference>